<keyword evidence="1" id="KW-0647">Proteasome</keyword>
<organism evidence="1 2">
    <name type="scientific">Datura stramonium</name>
    <name type="common">Jimsonweed</name>
    <name type="synonym">Common thornapple</name>
    <dbReference type="NCBI Taxonomy" id="4076"/>
    <lineage>
        <taxon>Eukaryota</taxon>
        <taxon>Viridiplantae</taxon>
        <taxon>Streptophyta</taxon>
        <taxon>Embryophyta</taxon>
        <taxon>Tracheophyta</taxon>
        <taxon>Spermatophyta</taxon>
        <taxon>Magnoliopsida</taxon>
        <taxon>eudicotyledons</taxon>
        <taxon>Gunneridae</taxon>
        <taxon>Pentapetalae</taxon>
        <taxon>asterids</taxon>
        <taxon>lamiids</taxon>
        <taxon>Solanales</taxon>
        <taxon>Solanaceae</taxon>
        <taxon>Solanoideae</taxon>
        <taxon>Datureae</taxon>
        <taxon>Datura</taxon>
    </lineage>
</organism>
<dbReference type="GO" id="GO:0000502">
    <property type="term" value="C:proteasome complex"/>
    <property type="evidence" value="ECO:0007669"/>
    <property type="project" value="UniProtKB-KW"/>
</dbReference>
<reference evidence="1 2" key="1">
    <citation type="journal article" date="2021" name="BMC Genomics">
        <title>Datura genome reveals duplications of psychoactive alkaloid biosynthetic genes and high mutation rate following tissue culture.</title>
        <authorList>
            <person name="Rajewski A."/>
            <person name="Carter-House D."/>
            <person name="Stajich J."/>
            <person name="Litt A."/>
        </authorList>
    </citation>
    <scope>NUCLEOTIDE SEQUENCE [LARGE SCALE GENOMIC DNA]</scope>
    <source>
        <strain evidence="1">AR-01</strain>
    </source>
</reference>
<evidence type="ECO:0000313" key="2">
    <source>
        <dbReference type="Proteomes" id="UP000823775"/>
    </source>
</evidence>
<dbReference type="EMBL" id="JACEIK010000014">
    <property type="protein sequence ID" value="MCD7446475.1"/>
    <property type="molecule type" value="Genomic_DNA"/>
</dbReference>
<comment type="caution">
    <text evidence="1">The sequence shown here is derived from an EMBL/GenBank/DDBJ whole genome shotgun (WGS) entry which is preliminary data.</text>
</comment>
<dbReference type="SUPFAM" id="SSF56235">
    <property type="entry name" value="N-terminal nucleophile aminohydrolases (Ntn hydrolases)"/>
    <property type="match status" value="1"/>
</dbReference>
<dbReference type="InterPro" id="IPR029055">
    <property type="entry name" value="Ntn_hydrolases_N"/>
</dbReference>
<dbReference type="Proteomes" id="UP000823775">
    <property type="component" value="Unassembled WGS sequence"/>
</dbReference>
<protein>
    <submittedName>
        <fullName evidence="1">Proteasome subunit beta type-6</fullName>
    </submittedName>
</protein>
<dbReference type="Gene3D" id="3.60.20.10">
    <property type="entry name" value="Glutamine Phosphoribosylpyrophosphate, subunit 1, domain 1"/>
    <property type="match status" value="1"/>
</dbReference>
<sequence>MSSLFLIDSDEPQPSNTTTTIVGVTYDDGVILGSTDTITQLAANIFSCHSALEAEPLLKDARNFILDQDKNTMVAAETIGGYGAAYLNNFLDRKWKKGMNEEDAEKLVLKALSLNISLGGGVQTAGVNSKGVTRAFHPYDTLTIRQPELTWMGRLCSNAYRHV</sequence>
<gene>
    <name evidence="1" type="primary">PSMB6</name>
    <name evidence="1" type="ORF">HAX54_007789</name>
</gene>
<keyword evidence="2" id="KW-1185">Reference proteome</keyword>
<name>A0ABS8RIR7_DATST</name>
<proteinExistence type="predicted"/>
<evidence type="ECO:0000313" key="1">
    <source>
        <dbReference type="EMBL" id="MCD7446475.1"/>
    </source>
</evidence>
<accession>A0ABS8RIR7</accession>